<dbReference type="PANTHER" id="PTHR37950">
    <property type="entry name" value="4-HYDROXYPHENYLACETATE CATABOLISM PROTEIN"/>
    <property type="match status" value="1"/>
</dbReference>
<name>A0ABS7PQW8_9SPHN</name>
<comment type="caution">
    <text evidence="1">The sequence shown here is derived from an EMBL/GenBank/DDBJ whole genome shotgun (WGS) entry which is preliminary data.</text>
</comment>
<proteinExistence type="predicted"/>
<dbReference type="Pfam" id="PF02962">
    <property type="entry name" value="CHMI"/>
    <property type="match status" value="1"/>
</dbReference>
<reference evidence="1 2" key="1">
    <citation type="submission" date="2021-08" db="EMBL/GenBank/DDBJ databases">
        <authorList>
            <person name="Tuo L."/>
        </authorList>
    </citation>
    <scope>NUCLEOTIDE SEQUENCE [LARGE SCALE GENOMIC DNA]</scope>
    <source>
        <strain evidence="1 2">JCM 31229</strain>
    </source>
</reference>
<organism evidence="1 2">
    <name type="scientific">Sphingomonas colocasiae</name>
    <dbReference type="NCBI Taxonomy" id="1848973"/>
    <lineage>
        <taxon>Bacteria</taxon>
        <taxon>Pseudomonadati</taxon>
        <taxon>Pseudomonadota</taxon>
        <taxon>Alphaproteobacteria</taxon>
        <taxon>Sphingomonadales</taxon>
        <taxon>Sphingomonadaceae</taxon>
        <taxon>Sphingomonas</taxon>
    </lineage>
</organism>
<sequence>MAHATVEWTDNLEGDFDLKGLLALIAAEMRERSGGVFPVGGIRVRAIRISDYVIADGAGPEDAFINIDVKMGAGRDAAFRQAFFTQMFDAVKAQLGDLFDRRPLALSLYVEEAEGWKHNTIHKRLAAQGRS</sequence>
<evidence type="ECO:0000313" key="2">
    <source>
        <dbReference type="Proteomes" id="UP000706039"/>
    </source>
</evidence>
<dbReference type="RefSeq" id="WP_222990847.1">
    <property type="nucleotide sequence ID" value="NZ_JAINVV010000007.1"/>
</dbReference>
<dbReference type="Proteomes" id="UP000706039">
    <property type="component" value="Unassembled WGS sequence"/>
</dbReference>
<dbReference type="PANTHER" id="PTHR37950:SF1">
    <property type="entry name" value="4-HYDROXYPHENYLACETATE CATABOLISM PROTEIN"/>
    <property type="match status" value="1"/>
</dbReference>
<dbReference type="SUPFAM" id="SSF55331">
    <property type="entry name" value="Tautomerase/MIF"/>
    <property type="match status" value="1"/>
</dbReference>
<protein>
    <submittedName>
        <fullName evidence="1">5-carboxymethyl-2-hydroxymuconate Delta-isomerase</fullName>
    </submittedName>
</protein>
<dbReference type="Gene3D" id="3.30.429.10">
    <property type="entry name" value="Macrophage Migration Inhibitory Factor"/>
    <property type="match status" value="1"/>
</dbReference>
<dbReference type="EMBL" id="JAINVV010000007">
    <property type="protein sequence ID" value="MBY8823737.1"/>
    <property type="molecule type" value="Genomic_DNA"/>
</dbReference>
<dbReference type="InterPro" id="IPR014347">
    <property type="entry name" value="Tautomerase/MIF_sf"/>
</dbReference>
<dbReference type="InterPro" id="IPR004220">
    <property type="entry name" value="5-COMe_2-OHmuconate_Isoase"/>
</dbReference>
<keyword evidence="2" id="KW-1185">Reference proteome</keyword>
<gene>
    <name evidence="1" type="ORF">K7G82_15640</name>
</gene>
<dbReference type="CDD" id="cd00580">
    <property type="entry name" value="CHMI"/>
    <property type="match status" value="1"/>
</dbReference>
<accession>A0ABS7PQW8</accession>
<evidence type="ECO:0000313" key="1">
    <source>
        <dbReference type="EMBL" id="MBY8823737.1"/>
    </source>
</evidence>